<reference evidence="1 2" key="1">
    <citation type="journal article" date="2011" name="J. Bacteriol.">
        <title>Complete genome sequence of Paenibacillus polymyxa SC2, a strain of plant growth-promoting Rhizobacterium with broad-spectrum antimicrobial activity.</title>
        <authorList>
            <person name="Ma M."/>
            <person name="Wang C."/>
            <person name="Ding Y."/>
            <person name="Li L."/>
            <person name="Shen D."/>
            <person name="Jiang X."/>
            <person name="Guan D."/>
            <person name="Cao F."/>
            <person name="Chen H."/>
            <person name="Feng R."/>
            <person name="Wang X."/>
            <person name="Ge Y."/>
            <person name="Yao L."/>
            <person name="Bing X."/>
            <person name="Yang X."/>
            <person name="Li J."/>
            <person name="Du B."/>
        </authorList>
    </citation>
    <scope>NUCLEOTIDE SEQUENCE [LARGE SCALE GENOMIC DNA]</scope>
    <source>
        <strain evidence="1 2">SC2</strain>
        <plasmid evidence="2">pSC2</plasmid>
    </source>
</reference>
<dbReference type="HOGENOM" id="CLU_1957417_0_0_9"/>
<evidence type="ECO:0000313" key="1">
    <source>
        <dbReference type="EMBL" id="AKA44394.1"/>
    </source>
</evidence>
<protein>
    <submittedName>
        <fullName evidence="1">Uncharacterized protein</fullName>
    </submittedName>
</protein>
<dbReference type="AlphaFoldDB" id="A0A0D5ZCU6"/>
<dbReference type="PATRIC" id="fig|886882.15.peg.5986"/>
<geneLocation type="plasmid" evidence="1 2">
    <name>pSC2</name>
</geneLocation>
<dbReference type="EMBL" id="CP002214">
    <property type="protein sequence ID" value="AKA44394.1"/>
    <property type="molecule type" value="Genomic_DNA"/>
</dbReference>
<dbReference type="KEGG" id="ppm:PPSC2_28230"/>
<name>A0A0D5ZCU6_PAEPS</name>
<keyword evidence="1" id="KW-0614">Plasmid</keyword>
<dbReference type="Proteomes" id="UP000006868">
    <property type="component" value="Plasmid pSC2"/>
</dbReference>
<proteinExistence type="predicted"/>
<gene>
    <name evidence="1" type="ORF">PPSC2_28230</name>
</gene>
<sequence>MYITTNIDFEEAVTKLNKFIGYPVTEIFCDSNSIEDGGHFRGAMILRGSYQERVIYLDFYKESEIKYEKGLYLHDQRAKETFQIESIKEKGYTLIDVRGELFEVSDLSAFRIASKIEREQFQLVTNKA</sequence>
<dbReference type="RefSeq" id="WP_043886253.1">
    <property type="nucleotide sequence ID" value="NC_014628.2"/>
</dbReference>
<accession>A0A0D5ZCU6</accession>
<evidence type="ECO:0000313" key="2">
    <source>
        <dbReference type="Proteomes" id="UP000006868"/>
    </source>
</evidence>
<organism evidence="1 2">
    <name type="scientific">Paenibacillus polymyxa (strain SC2)</name>
    <name type="common">Bacillus polymyxa</name>
    <dbReference type="NCBI Taxonomy" id="886882"/>
    <lineage>
        <taxon>Bacteria</taxon>
        <taxon>Bacillati</taxon>
        <taxon>Bacillota</taxon>
        <taxon>Bacilli</taxon>
        <taxon>Bacillales</taxon>
        <taxon>Paenibacillaceae</taxon>
        <taxon>Paenibacillus</taxon>
    </lineage>
</organism>